<evidence type="ECO:0000256" key="4">
    <source>
        <dbReference type="ARBA" id="ARBA00022692"/>
    </source>
</evidence>
<gene>
    <name evidence="12" type="primary">AVEN_106126_1</name>
    <name evidence="12" type="ORF">TNIN_431271</name>
</gene>
<dbReference type="InterPro" id="IPR050569">
    <property type="entry name" value="TAAR"/>
</dbReference>
<dbReference type="GO" id="GO:0004930">
    <property type="term" value="F:G protein-coupled receptor activity"/>
    <property type="evidence" value="ECO:0007669"/>
    <property type="project" value="UniProtKB-KW"/>
</dbReference>
<keyword evidence="9" id="KW-0807">Transducer</keyword>
<feature type="transmembrane region" description="Helical" evidence="10">
    <location>
        <begin position="13"/>
        <end position="31"/>
    </location>
</feature>
<dbReference type="SUPFAM" id="SSF81321">
    <property type="entry name" value="Family A G protein-coupled receptor-like"/>
    <property type="match status" value="1"/>
</dbReference>
<comment type="caution">
    <text evidence="12">The sequence shown here is derived from an EMBL/GenBank/DDBJ whole genome shotgun (WGS) entry which is preliminary data.</text>
</comment>
<organism evidence="12 13">
    <name type="scientific">Trichonephila inaurata madagascariensis</name>
    <dbReference type="NCBI Taxonomy" id="2747483"/>
    <lineage>
        <taxon>Eukaryota</taxon>
        <taxon>Metazoa</taxon>
        <taxon>Ecdysozoa</taxon>
        <taxon>Arthropoda</taxon>
        <taxon>Chelicerata</taxon>
        <taxon>Arachnida</taxon>
        <taxon>Araneae</taxon>
        <taxon>Araneomorphae</taxon>
        <taxon>Entelegynae</taxon>
        <taxon>Araneoidea</taxon>
        <taxon>Nephilidae</taxon>
        <taxon>Trichonephila</taxon>
        <taxon>Trichonephila inaurata</taxon>
    </lineage>
</organism>
<evidence type="ECO:0000256" key="1">
    <source>
        <dbReference type="ARBA" id="ARBA00004651"/>
    </source>
</evidence>
<feature type="transmembrane region" description="Helical" evidence="10">
    <location>
        <begin position="43"/>
        <end position="66"/>
    </location>
</feature>
<evidence type="ECO:0000256" key="10">
    <source>
        <dbReference type="SAM" id="Phobius"/>
    </source>
</evidence>
<feature type="transmembrane region" description="Helical" evidence="10">
    <location>
        <begin position="86"/>
        <end position="109"/>
    </location>
</feature>
<feature type="transmembrane region" description="Helical" evidence="10">
    <location>
        <begin position="121"/>
        <end position="143"/>
    </location>
</feature>
<dbReference type="PROSITE" id="PS50262">
    <property type="entry name" value="G_PROTEIN_RECEP_F1_2"/>
    <property type="match status" value="1"/>
</dbReference>
<dbReference type="PANTHER" id="PTHR24249">
    <property type="entry name" value="HISTAMINE RECEPTOR-RELATED G-PROTEIN COUPLED RECEPTOR"/>
    <property type="match status" value="1"/>
</dbReference>
<protein>
    <submittedName>
        <fullName evidence="12">G_PROTEIN_RECEP_F1_2 domain-containing protein</fullName>
    </submittedName>
</protein>
<evidence type="ECO:0000256" key="3">
    <source>
        <dbReference type="ARBA" id="ARBA00022475"/>
    </source>
</evidence>
<dbReference type="Proteomes" id="UP000886998">
    <property type="component" value="Unassembled WGS sequence"/>
</dbReference>
<reference evidence="12" key="1">
    <citation type="submission" date="2020-08" db="EMBL/GenBank/DDBJ databases">
        <title>Multicomponent nature underlies the extraordinary mechanical properties of spider dragline silk.</title>
        <authorList>
            <person name="Kono N."/>
            <person name="Nakamura H."/>
            <person name="Mori M."/>
            <person name="Yoshida Y."/>
            <person name="Ohtoshi R."/>
            <person name="Malay A.D."/>
            <person name="Moran D.A.P."/>
            <person name="Tomita M."/>
            <person name="Numata K."/>
            <person name="Arakawa K."/>
        </authorList>
    </citation>
    <scope>NUCLEOTIDE SEQUENCE</scope>
</reference>
<dbReference type="OrthoDB" id="10042731at2759"/>
<evidence type="ECO:0000256" key="2">
    <source>
        <dbReference type="ARBA" id="ARBA00010663"/>
    </source>
</evidence>
<dbReference type="PANTHER" id="PTHR24249:SF372">
    <property type="entry name" value="G-PROTEIN COUPLED RECEPTORS FAMILY 1 PROFILE DOMAIN-CONTAINING PROTEIN"/>
    <property type="match status" value="1"/>
</dbReference>
<evidence type="ECO:0000313" key="12">
    <source>
        <dbReference type="EMBL" id="GFY63604.1"/>
    </source>
</evidence>
<dbReference type="EMBL" id="BMAV01014857">
    <property type="protein sequence ID" value="GFY63604.1"/>
    <property type="molecule type" value="Genomic_DNA"/>
</dbReference>
<sequence>MAVLPGILVYMEILWIILIVTNNFFIIVVVISHKSLRCTINNLLLCLFTGNLCYGISTASSLALFIVPNLMKDCCYCCLWNITFKLFTALVIFYSLIAITVDRYIAVFYPLRYPEIVKPRLVKITVISIWTISFLTGGLPLLWNKSGSQINRNPVCAFLSMITNSYIWTFIIPPAIFTDVIILYVYLRICLLKCRQRRQVGVMASDICGYYPRSNTKTNAVLGIIIFSSVFALTPFLIAVILITSGVKISNIDLLSSVTYELTFINPMFTPVIFGWRNENFNKVLKTLIDKKVSF</sequence>
<dbReference type="AlphaFoldDB" id="A0A8X7CA54"/>
<keyword evidence="13" id="KW-1185">Reference proteome</keyword>
<dbReference type="Pfam" id="PF00001">
    <property type="entry name" value="7tm_1"/>
    <property type="match status" value="1"/>
</dbReference>
<evidence type="ECO:0000256" key="8">
    <source>
        <dbReference type="ARBA" id="ARBA00023170"/>
    </source>
</evidence>
<keyword evidence="5 10" id="KW-1133">Transmembrane helix</keyword>
<feature type="transmembrane region" description="Helical" evidence="10">
    <location>
        <begin position="166"/>
        <end position="187"/>
    </location>
</feature>
<evidence type="ECO:0000256" key="6">
    <source>
        <dbReference type="ARBA" id="ARBA00023040"/>
    </source>
</evidence>
<evidence type="ECO:0000256" key="9">
    <source>
        <dbReference type="ARBA" id="ARBA00023224"/>
    </source>
</evidence>
<comment type="similarity">
    <text evidence="2">Belongs to the G-protein coupled receptor 1 family.</text>
</comment>
<feature type="transmembrane region" description="Helical" evidence="10">
    <location>
        <begin position="220"/>
        <end position="243"/>
    </location>
</feature>
<dbReference type="InterPro" id="IPR017452">
    <property type="entry name" value="GPCR_Rhodpsn_7TM"/>
</dbReference>
<accession>A0A8X7CA54</accession>
<comment type="subcellular location">
    <subcellularLocation>
        <location evidence="1">Cell membrane</location>
        <topology evidence="1">Multi-pass membrane protein</topology>
    </subcellularLocation>
</comment>
<evidence type="ECO:0000256" key="7">
    <source>
        <dbReference type="ARBA" id="ARBA00023136"/>
    </source>
</evidence>
<evidence type="ECO:0000259" key="11">
    <source>
        <dbReference type="PROSITE" id="PS50262"/>
    </source>
</evidence>
<evidence type="ECO:0000256" key="5">
    <source>
        <dbReference type="ARBA" id="ARBA00022989"/>
    </source>
</evidence>
<dbReference type="InterPro" id="IPR000276">
    <property type="entry name" value="GPCR_Rhodpsn"/>
</dbReference>
<keyword evidence="4 10" id="KW-0812">Transmembrane</keyword>
<keyword evidence="6" id="KW-0297">G-protein coupled receptor</keyword>
<proteinExistence type="inferred from homology"/>
<dbReference type="GO" id="GO:0005886">
    <property type="term" value="C:plasma membrane"/>
    <property type="evidence" value="ECO:0007669"/>
    <property type="project" value="UniProtKB-SubCell"/>
</dbReference>
<feature type="transmembrane region" description="Helical" evidence="10">
    <location>
        <begin position="255"/>
        <end position="276"/>
    </location>
</feature>
<keyword evidence="3" id="KW-1003">Cell membrane</keyword>
<keyword evidence="8" id="KW-0675">Receptor</keyword>
<dbReference type="PRINTS" id="PR00237">
    <property type="entry name" value="GPCRRHODOPSN"/>
</dbReference>
<dbReference type="Gene3D" id="1.20.1070.10">
    <property type="entry name" value="Rhodopsin 7-helix transmembrane proteins"/>
    <property type="match status" value="1"/>
</dbReference>
<evidence type="ECO:0000313" key="13">
    <source>
        <dbReference type="Proteomes" id="UP000886998"/>
    </source>
</evidence>
<keyword evidence="7 10" id="KW-0472">Membrane</keyword>
<feature type="domain" description="G-protein coupled receptors family 1 profile" evidence="11">
    <location>
        <begin position="22"/>
        <end position="274"/>
    </location>
</feature>
<name>A0A8X7CA54_9ARAC</name>